<evidence type="ECO:0000256" key="4">
    <source>
        <dbReference type="ARBA" id="ARBA00022989"/>
    </source>
</evidence>
<dbReference type="SMART" id="SM00406">
    <property type="entry name" value="IGv"/>
    <property type="match status" value="1"/>
</dbReference>
<dbReference type="Gene3D" id="2.60.40.10">
    <property type="entry name" value="Immunoglobulins"/>
    <property type="match status" value="2"/>
</dbReference>
<dbReference type="GO" id="GO:0005102">
    <property type="term" value="F:signaling receptor binding"/>
    <property type="evidence" value="ECO:0007669"/>
    <property type="project" value="TreeGrafter"/>
</dbReference>
<dbReference type="PROSITE" id="PS50835">
    <property type="entry name" value="IG_LIKE"/>
    <property type="match status" value="1"/>
</dbReference>
<comment type="caution">
    <text evidence="9">The sequence shown here is derived from an EMBL/GenBank/DDBJ whole genome shotgun (WGS) entry which is preliminary data.</text>
</comment>
<keyword evidence="10" id="KW-1185">Reference proteome</keyword>
<dbReference type="SMART" id="SM00409">
    <property type="entry name" value="IG"/>
    <property type="match status" value="1"/>
</dbReference>
<keyword evidence="5" id="KW-0472">Membrane</keyword>
<dbReference type="InterPro" id="IPR053896">
    <property type="entry name" value="BTN3A2-like_Ig-C"/>
</dbReference>
<evidence type="ECO:0000313" key="10">
    <source>
        <dbReference type="Proteomes" id="UP000326062"/>
    </source>
</evidence>
<proteinExistence type="predicted"/>
<evidence type="ECO:0000256" key="5">
    <source>
        <dbReference type="ARBA" id="ARBA00023136"/>
    </source>
</evidence>
<evidence type="ECO:0000256" key="7">
    <source>
        <dbReference type="SAM" id="SignalP"/>
    </source>
</evidence>
<dbReference type="PANTHER" id="PTHR24100">
    <property type="entry name" value="BUTYROPHILIN"/>
    <property type="match status" value="1"/>
</dbReference>
<feature type="signal peptide" evidence="7">
    <location>
        <begin position="1"/>
        <end position="24"/>
    </location>
</feature>
<dbReference type="InterPro" id="IPR007110">
    <property type="entry name" value="Ig-like_dom"/>
</dbReference>
<dbReference type="FunFam" id="2.60.40.10:FF:000088">
    <property type="entry name" value="Butyrophilin subfamily 1 member A1"/>
    <property type="match status" value="1"/>
</dbReference>
<evidence type="ECO:0000256" key="1">
    <source>
        <dbReference type="ARBA" id="ARBA00004370"/>
    </source>
</evidence>
<dbReference type="FunFam" id="2.60.40.10:FF:000208">
    <property type="entry name" value="Butyrophilin subfamily 1 member A1"/>
    <property type="match status" value="1"/>
</dbReference>
<evidence type="ECO:0000313" key="9">
    <source>
        <dbReference type="EMBL" id="KAB0387028.1"/>
    </source>
</evidence>
<evidence type="ECO:0000256" key="6">
    <source>
        <dbReference type="ARBA" id="ARBA00023319"/>
    </source>
</evidence>
<gene>
    <name evidence="9" type="ORF">FD755_001984</name>
</gene>
<dbReference type="InterPro" id="IPR036179">
    <property type="entry name" value="Ig-like_dom_sf"/>
</dbReference>
<dbReference type="Pfam" id="PF07686">
    <property type="entry name" value="V-set"/>
    <property type="match status" value="1"/>
</dbReference>
<accession>A0A5J5N2Z8</accession>
<dbReference type="Pfam" id="PF22705">
    <property type="entry name" value="C2-set_3"/>
    <property type="match status" value="1"/>
</dbReference>
<comment type="subcellular location">
    <subcellularLocation>
        <location evidence="1">Membrane</location>
    </subcellularLocation>
</comment>
<dbReference type="SUPFAM" id="SSF48726">
    <property type="entry name" value="Immunoglobulin"/>
    <property type="match status" value="2"/>
</dbReference>
<dbReference type="InterPro" id="IPR013106">
    <property type="entry name" value="Ig_V-set"/>
</dbReference>
<reference evidence="9 10" key="1">
    <citation type="submission" date="2019-06" db="EMBL/GenBank/DDBJ databases">
        <title>Discovery of a novel chromosome fission-fusion reversal in muntjac.</title>
        <authorList>
            <person name="Mudd A.B."/>
            <person name="Bredeson J.V."/>
            <person name="Baum R."/>
            <person name="Hockemeyer D."/>
            <person name="Rokhsar D.S."/>
        </authorList>
    </citation>
    <scope>NUCLEOTIDE SEQUENCE [LARGE SCALE GENOMIC DNA]</scope>
    <source>
        <strain evidence="9">UCam_UCB_Mr</strain>
        <tissue evidence="9">Fibroblast cell line</tissue>
    </source>
</reference>
<dbReference type="InterPro" id="IPR013783">
    <property type="entry name" value="Ig-like_fold"/>
</dbReference>
<dbReference type="PANTHER" id="PTHR24100:SF51">
    <property type="entry name" value="SELECTION AND UPKEEP OF INTRAEPITHELIAL T-CELLS PROTEIN 7-RELATED"/>
    <property type="match status" value="1"/>
</dbReference>
<dbReference type="GO" id="GO:0050852">
    <property type="term" value="P:T cell receptor signaling pathway"/>
    <property type="evidence" value="ECO:0007669"/>
    <property type="project" value="TreeGrafter"/>
</dbReference>
<organism evidence="9 10">
    <name type="scientific">Muntiacus reevesi</name>
    <name type="common">Reeves' muntjac</name>
    <name type="synonym">Cervus reevesi</name>
    <dbReference type="NCBI Taxonomy" id="9886"/>
    <lineage>
        <taxon>Eukaryota</taxon>
        <taxon>Metazoa</taxon>
        <taxon>Chordata</taxon>
        <taxon>Craniata</taxon>
        <taxon>Vertebrata</taxon>
        <taxon>Euteleostomi</taxon>
        <taxon>Mammalia</taxon>
        <taxon>Eutheria</taxon>
        <taxon>Laurasiatheria</taxon>
        <taxon>Artiodactyla</taxon>
        <taxon>Ruminantia</taxon>
        <taxon>Pecora</taxon>
        <taxon>Cervidae</taxon>
        <taxon>Muntiacinae</taxon>
        <taxon>Muntiacus</taxon>
    </lineage>
</organism>
<dbReference type="Proteomes" id="UP000326062">
    <property type="component" value="Chromosome 1"/>
</dbReference>
<name>A0A5J5N2Z8_MUNRE</name>
<keyword evidence="6" id="KW-0393">Immunoglobulin domain</keyword>
<evidence type="ECO:0000259" key="8">
    <source>
        <dbReference type="PROSITE" id="PS50835"/>
    </source>
</evidence>
<dbReference type="GO" id="GO:0009897">
    <property type="term" value="C:external side of plasma membrane"/>
    <property type="evidence" value="ECO:0007669"/>
    <property type="project" value="TreeGrafter"/>
</dbReference>
<keyword evidence="2" id="KW-0812">Transmembrane</keyword>
<dbReference type="InterPro" id="IPR050504">
    <property type="entry name" value="IgSF_BTN/MOG"/>
</dbReference>
<feature type="domain" description="Ig-like" evidence="8">
    <location>
        <begin position="24"/>
        <end position="139"/>
    </location>
</feature>
<protein>
    <recommendedName>
        <fullName evidence="8">Ig-like domain-containing protein</fullName>
    </recommendedName>
</protein>
<feature type="chain" id="PRO_5023941458" description="Ig-like domain-containing protein" evidence="7">
    <location>
        <begin position="25"/>
        <end position="268"/>
    </location>
</feature>
<dbReference type="GO" id="GO:0001817">
    <property type="term" value="P:regulation of cytokine production"/>
    <property type="evidence" value="ECO:0007669"/>
    <property type="project" value="TreeGrafter"/>
</dbReference>
<keyword evidence="4" id="KW-1133">Transmembrane helix</keyword>
<dbReference type="InterPro" id="IPR003599">
    <property type="entry name" value="Ig_sub"/>
</dbReference>
<dbReference type="AlphaFoldDB" id="A0A5J5N2Z8"/>
<keyword evidence="3 7" id="KW-0732">Signal</keyword>
<evidence type="ECO:0000256" key="2">
    <source>
        <dbReference type="ARBA" id="ARBA00022692"/>
    </source>
</evidence>
<evidence type="ECO:0000256" key="3">
    <source>
        <dbReference type="ARBA" id="ARBA00022729"/>
    </source>
</evidence>
<sequence length="268" mass="29727">MELAFSYVSGYSVAILLLQMVVLPSEQFTVSSSGSRQVALVGGHAEFSCQLSPPQSAERMEVGWFHERHSQLVYLYKDGEEVSGKSTYNYMNRTVLLKDSLGEGKVTLRIHNISVLDGGQYHCFFKDGDTSEEAIMDLRVAALGLDLQINVQVPDTKGLMLECNSGGWFPSPQMEWRDSRGNVIPYSSKSSSVDGAGLLHLKMSVLLKNSTHSPFTCCICNPVTGQEKRAGVILPAISFHIWKLHISLQFYPIDLILIATEFPTMQDE</sequence>
<dbReference type="EMBL" id="VCEB01000001">
    <property type="protein sequence ID" value="KAB0387028.1"/>
    <property type="molecule type" value="Genomic_DNA"/>
</dbReference>